<dbReference type="Proteomes" id="UP001218218">
    <property type="component" value="Unassembled WGS sequence"/>
</dbReference>
<gene>
    <name evidence="1" type="ORF">DFH08DRAFT_842445</name>
</gene>
<reference evidence="1" key="1">
    <citation type="submission" date="2023-03" db="EMBL/GenBank/DDBJ databases">
        <title>Massive genome expansion in bonnet fungi (Mycena s.s.) driven by repeated elements and novel gene families across ecological guilds.</title>
        <authorList>
            <consortium name="Lawrence Berkeley National Laboratory"/>
            <person name="Harder C.B."/>
            <person name="Miyauchi S."/>
            <person name="Viragh M."/>
            <person name="Kuo A."/>
            <person name="Thoen E."/>
            <person name="Andreopoulos B."/>
            <person name="Lu D."/>
            <person name="Skrede I."/>
            <person name="Drula E."/>
            <person name="Henrissat B."/>
            <person name="Morin E."/>
            <person name="Kohler A."/>
            <person name="Barry K."/>
            <person name="LaButti K."/>
            <person name="Morin E."/>
            <person name="Salamov A."/>
            <person name="Lipzen A."/>
            <person name="Mereny Z."/>
            <person name="Hegedus B."/>
            <person name="Baldrian P."/>
            <person name="Stursova M."/>
            <person name="Weitz H."/>
            <person name="Taylor A."/>
            <person name="Grigoriev I.V."/>
            <person name="Nagy L.G."/>
            <person name="Martin F."/>
            <person name="Kauserud H."/>
        </authorList>
    </citation>
    <scope>NUCLEOTIDE SEQUENCE</scope>
    <source>
        <strain evidence="1">CBHHK002</strain>
    </source>
</reference>
<comment type="caution">
    <text evidence="1">The sequence shown here is derived from an EMBL/GenBank/DDBJ whole genome shotgun (WGS) entry which is preliminary data.</text>
</comment>
<dbReference type="EMBL" id="JARIHO010000005">
    <property type="protein sequence ID" value="KAJ7360873.1"/>
    <property type="molecule type" value="Genomic_DNA"/>
</dbReference>
<dbReference type="GO" id="GO:0007166">
    <property type="term" value="P:cell surface receptor signaling pathway"/>
    <property type="evidence" value="ECO:0007669"/>
    <property type="project" value="InterPro"/>
</dbReference>
<organism evidence="1 2">
    <name type="scientific">Mycena albidolilacea</name>
    <dbReference type="NCBI Taxonomy" id="1033008"/>
    <lineage>
        <taxon>Eukaryota</taxon>
        <taxon>Fungi</taxon>
        <taxon>Dikarya</taxon>
        <taxon>Basidiomycota</taxon>
        <taxon>Agaricomycotina</taxon>
        <taxon>Agaricomycetes</taxon>
        <taxon>Agaricomycetidae</taxon>
        <taxon>Agaricales</taxon>
        <taxon>Marasmiineae</taxon>
        <taxon>Mycenaceae</taxon>
        <taxon>Mycena</taxon>
    </lineage>
</organism>
<dbReference type="CDD" id="cd21037">
    <property type="entry name" value="MLKL_NTD"/>
    <property type="match status" value="1"/>
</dbReference>
<proteinExistence type="predicted"/>
<accession>A0AAD7AK62</accession>
<sequence length="203" mass="23231">MPGLSTMRRSRSTRVLSDVVTATRVTLNAIRVSTDAFPPLKSVVSAVIVLLEMSEKIKSNREGCARIAQRSAQLVQDIWQQIKDFDIVLPAEVKRSVVEIEELLQRIKIFFDGLQEENVWQRLARQDRNKSQIDEYGKSLDEAISDFSVNLQLSIHRLHVESAATDEKRHDAVLAVSQMSETERLQLLTQIQVHVHGLQFFFY</sequence>
<dbReference type="Gene3D" id="1.20.930.20">
    <property type="entry name" value="Adaptor protein Cbl, N-terminal domain"/>
    <property type="match status" value="1"/>
</dbReference>
<name>A0AAD7AK62_9AGAR</name>
<protein>
    <submittedName>
        <fullName evidence="1">Uncharacterized protein</fullName>
    </submittedName>
</protein>
<dbReference type="InterPro" id="IPR036537">
    <property type="entry name" value="Adaptor_Cbl_N_dom_sf"/>
</dbReference>
<dbReference type="AlphaFoldDB" id="A0AAD7AK62"/>
<dbReference type="InterPro" id="IPR059179">
    <property type="entry name" value="MLKL-like_MCAfunc"/>
</dbReference>
<keyword evidence="2" id="KW-1185">Reference proteome</keyword>
<evidence type="ECO:0000313" key="2">
    <source>
        <dbReference type="Proteomes" id="UP001218218"/>
    </source>
</evidence>
<evidence type="ECO:0000313" key="1">
    <source>
        <dbReference type="EMBL" id="KAJ7360873.1"/>
    </source>
</evidence>